<dbReference type="RefSeq" id="WP_176062388.1">
    <property type="nucleotide sequence ID" value="NZ_BJTG01000001.1"/>
</dbReference>
<dbReference type="GO" id="GO:0009306">
    <property type="term" value="P:protein secretion"/>
    <property type="evidence" value="ECO:0007669"/>
    <property type="project" value="InterPro"/>
</dbReference>
<protein>
    <recommendedName>
        <fullName evidence="4">General secretion pathway protein K</fullName>
    </recommendedName>
</protein>
<evidence type="ECO:0008006" key="4">
    <source>
        <dbReference type="Google" id="ProtNLM"/>
    </source>
</evidence>
<dbReference type="Gene3D" id="1.10.40.60">
    <property type="entry name" value="EpsJ-like"/>
    <property type="match status" value="1"/>
</dbReference>
<dbReference type="GO" id="GO:0016020">
    <property type="term" value="C:membrane"/>
    <property type="evidence" value="ECO:0007669"/>
    <property type="project" value="InterPro"/>
</dbReference>
<dbReference type="AlphaFoldDB" id="A0A7I9VHJ0"/>
<reference evidence="3" key="1">
    <citation type="journal article" date="2020" name="Appl. Environ. Microbiol.">
        <title>Diazotrophic Anaeromyxobacter Isolates from Soils.</title>
        <authorList>
            <person name="Masuda Y."/>
            <person name="Yamanaka H."/>
            <person name="Xu Z.X."/>
            <person name="Shiratori Y."/>
            <person name="Aono T."/>
            <person name="Amachi S."/>
            <person name="Senoo K."/>
            <person name="Itoh H."/>
        </authorList>
    </citation>
    <scope>NUCLEOTIDE SEQUENCE [LARGE SCALE GENOMIC DNA]</scope>
    <source>
        <strain evidence="3">R267</strain>
    </source>
</reference>
<gene>
    <name evidence="2" type="ORF">AMYX_03410</name>
</gene>
<dbReference type="InterPro" id="IPR005628">
    <property type="entry name" value="GspK"/>
</dbReference>
<organism evidence="2 3">
    <name type="scientific">Anaeromyxobacter diazotrophicus</name>
    <dbReference type="NCBI Taxonomy" id="2590199"/>
    <lineage>
        <taxon>Bacteria</taxon>
        <taxon>Pseudomonadati</taxon>
        <taxon>Myxococcota</taxon>
        <taxon>Myxococcia</taxon>
        <taxon>Myxococcales</taxon>
        <taxon>Cystobacterineae</taxon>
        <taxon>Anaeromyxobacteraceae</taxon>
        <taxon>Anaeromyxobacter</taxon>
    </lineage>
</organism>
<dbReference type="PANTHER" id="PTHR38831">
    <property type="entry name" value="TYPE II SECRETION SYSTEM PROTEIN K"/>
    <property type="match status" value="1"/>
</dbReference>
<evidence type="ECO:0000256" key="1">
    <source>
        <dbReference type="SAM" id="MobiDB-lite"/>
    </source>
</evidence>
<dbReference type="Proteomes" id="UP000503640">
    <property type="component" value="Unassembled WGS sequence"/>
</dbReference>
<accession>A0A7I9VHJ0</accession>
<evidence type="ECO:0000313" key="3">
    <source>
        <dbReference type="Proteomes" id="UP000503640"/>
    </source>
</evidence>
<feature type="region of interest" description="Disordered" evidence="1">
    <location>
        <begin position="75"/>
        <end position="102"/>
    </location>
</feature>
<keyword evidence="3" id="KW-1185">Reference proteome</keyword>
<comment type="caution">
    <text evidence="2">The sequence shown here is derived from an EMBL/GenBank/DDBJ whole genome shotgun (WGS) entry which is preliminary data.</text>
</comment>
<dbReference type="EMBL" id="BJTG01000001">
    <property type="protein sequence ID" value="GEJ55600.1"/>
    <property type="molecule type" value="Genomic_DNA"/>
</dbReference>
<proteinExistence type="predicted"/>
<dbReference type="SUPFAM" id="SSF158544">
    <property type="entry name" value="GspK insert domain-like"/>
    <property type="match status" value="1"/>
</dbReference>
<dbReference type="InterPro" id="IPR038072">
    <property type="entry name" value="GspK_central_sf"/>
</dbReference>
<sequence>MRAHRHERGAALLVAISAIAILTAVSVDLAYNTRVSLQTAANARDELRATYLAKSSLALSRLVLNFQQRLDAATGGTTASQAPPGQTGAATAKTTSGTAQQGGPLAGLTSALGGLHISLRLWELVPVDSTMAALFLGGAGAGAARPPLVGAFAPAAGGGGPAGAGAPPAAGEPEGARRAFGDVQGSFHATIEDEDRKINLRQLNGLAYQQFGQALRLAQLVKDPRWDFLFDEDDANGLRVGRKETFGALKDWVDPDETGDVFTGDPTKPFENGYGDENALYDRLPDRYKAKNAPFDSLDEVYMVAGITDAFMAAFGDKLTVYPDLSATINVNTDDPQQLLVNALLMSEPPGVPQTVVLDPAFLGKLQATLLLLRPLPFLSLTPQQFAGALTSLGVKVGATYTQANSPQNLFSDRSSTFHVRAVGVAGDVKKTIDAVVTFDRRAEGLAQDQGRLLHWREE</sequence>
<name>A0A7I9VHJ0_9BACT</name>
<evidence type="ECO:0000313" key="2">
    <source>
        <dbReference type="EMBL" id="GEJ55600.1"/>
    </source>
</evidence>
<feature type="compositionally biased region" description="Low complexity" evidence="1">
    <location>
        <begin position="81"/>
        <end position="102"/>
    </location>
</feature>
<dbReference type="PANTHER" id="PTHR38831:SF2">
    <property type="entry name" value="TYPE II SECRETION SYSTEM PROTEIN K"/>
    <property type="match status" value="1"/>
</dbReference>